<dbReference type="AlphaFoldDB" id="A0A0K2H2Q1"/>
<dbReference type="KEGG" id="clw:CLAC_12295"/>
<dbReference type="Pfam" id="PF05437">
    <property type="entry name" value="AzlD"/>
    <property type="match status" value="1"/>
</dbReference>
<accession>A0A0K2H2Q1</accession>
<evidence type="ECO:0000313" key="1">
    <source>
        <dbReference type="EMBL" id="ALA68320.1"/>
    </source>
</evidence>
<dbReference type="STRING" id="1408189.CLAC_12295"/>
<gene>
    <name evidence="1" type="ORF">CLAC_12295</name>
</gene>
<name>A0A0K2H2Q1_9CORY</name>
<dbReference type="RefSeq" id="WP_053413120.1">
    <property type="nucleotide sequence ID" value="NZ_CP006841.1"/>
</dbReference>
<dbReference type="InterPro" id="IPR008407">
    <property type="entry name" value="Brnchd-chn_aa_trnsp_AzlD"/>
</dbReference>
<dbReference type="Proteomes" id="UP000058446">
    <property type="component" value="Chromosome"/>
</dbReference>
<dbReference type="PIRSF" id="PIRSF003203">
    <property type="entry name" value="AzlD"/>
    <property type="match status" value="1"/>
</dbReference>
<organism evidence="1 2">
    <name type="scientific">Corynebacterium lactis RW2-5</name>
    <dbReference type="NCBI Taxonomy" id="1408189"/>
    <lineage>
        <taxon>Bacteria</taxon>
        <taxon>Bacillati</taxon>
        <taxon>Actinomycetota</taxon>
        <taxon>Actinomycetes</taxon>
        <taxon>Mycobacteriales</taxon>
        <taxon>Corynebacteriaceae</taxon>
        <taxon>Corynebacterium</taxon>
    </lineage>
</organism>
<sequence>MTAIPSAGYVLVALLVMGAVTVTLRALPFTFVRVLKGSTLFQFLGVTMPVGVMVALVVYTVFGRVGLSGGQGDPGAVWAAPLALVVTVFLHWWRRNAVLSIFVGTALYMVLVNLVW</sequence>
<dbReference type="OrthoDB" id="5324916at2"/>
<protein>
    <submittedName>
        <fullName evidence="1">Branched-chain amino acid ABC transporter permease</fullName>
    </submittedName>
</protein>
<dbReference type="PATRIC" id="fig|1408189.4.peg.2476"/>
<proteinExistence type="predicted"/>
<dbReference type="EMBL" id="CP006841">
    <property type="protein sequence ID" value="ALA68320.1"/>
    <property type="molecule type" value="Genomic_DNA"/>
</dbReference>
<evidence type="ECO:0000313" key="2">
    <source>
        <dbReference type="Proteomes" id="UP000058446"/>
    </source>
</evidence>
<reference evidence="1 2" key="1">
    <citation type="submission" date="2013-10" db="EMBL/GenBank/DDBJ databases">
        <title>Complete genome sequence of Corynebacterium lactis DSM 45799(T), isolated from raw cow milk.</title>
        <authorList>
            <person name="Ruckert C."/>
            <person name="Albersmeier A."/>
            <person name="Lipski A."/>
            <person name="Kalinowski J."/>
        </authorList>
    </citation>
    <scope>NUCLEOTIDE SEQUENCE [LARGE SCALE GENOMIC DNA]</scope>
    <source>
        <strain evidence="1 2">RW2-5</strain>
    </source>
</reference>
<keyword evidence="2" id="KW-1185">Reference proteome</keyword>